<evidence type="ECO:0000313" key="1">
    <source>
        <dbReference type="EMBL" id="CAK77952.1"/>
    </source>
</evidence>
<dbReference type="PANTHER" id="PTHR46809:SF2">
    <property type="entry name" value="GH21273P"/>
    <property type="match status" value="1"/>
</dbReference>
<dbReference type="RefSeq" id="XP_001445349.1">
    <property type="nucleotide sequence ID" value="XM_001445312.1"/>
</dbReference>
<dbReference type="Gene3D" id="2.80.10.50">
    <property type="match status" value="1"/>
</dbReference>
<evidence type="ECO:0000313" key="2">
    <source>
        <dbReference type="Proteomes" id="UP000000600"/>
    </source>
</evidence>
<dbReference type="HOGENOM" id="CLU_1790663_0_0_1"/>
<dbReference type="InterPro" id="IPR036300">
    <property type="entry name" value="MIR_dom_sf"/>
</dbReference>
<protein>
    <submittedName>
        <fullName evidence="1">Uncharacterized protein</fullName>
    </submittedName>
</protein>
<dbReference type="EMBL" id="CT868285">
    <property type="protein sequence ID" value="CAK77952.1"/>
    <property type="molecule type" value="Genomic_DNA"/>
</dbReference>
<dbReference type="Proteomes" id="UP000000600">
    <property type="component" value="Unassembled WGS sequence"/>
</dbReference>
<dbReference type="PANTHER" id="PTHR46809">
    <property type="entry name" value="STROMAL CELL-DERIVED FACTOR 2-LIKE PROTEIN"/>
    <property type="match status" value="1"/>
</dbReference>
<name>A0D4I5_PARTE</name>
<proteinExistence type="predicted"/>
<dbReference type="AlphaFoldDB" id="A0D4I5"/>
<keyword evidence="2" id="KW-1185">Reference proteome</keyword>
<dbReference type="KEGG" id="ptm:GSPATT00013418001"/>
<dbReference type="SUPFAM" id="SSF82109">
    <property type="entry name" value="MIR domain"/>
    <property type="match status" value="1"/>
</dbReference>
<sequence length="145" mass="16865">MQEVTCFSYERDGMIIVLTSIANDWWVIQQTYQMAQKQIQHQMPINLIHQETNKYLCVDEKNLAKSKNGHQVTAMQSSMQQSFNISTIDNQQLIVGKPFFVLYQPMNKYLCQGPSLSEMQSTQYEVILTSKLTTSCLWIVEKVFK</sequence>
<dbReference type="GeneID" id="5031134"/>
<gene>
    <name evidence="1" type="ORF">GSPATT00013418001</name>
</gene>
<dbReference type="InParanoid" id="A0D4I5"/>
<accession>A0D4I5</accession>
<organism evidence="1 2">
    <name type="scientific">Paramecium tetraurelia</name>
    <dbReference type="NCBI Taxonomy" id="5888"/>
    <lineage>
        <taxon>Eukaryota</taxon>
        <taxon>Sar</taxon>
        <taxon>Alveolata</taxon>
        <taxon>Ciliophora</taxon>
        <taxon>Intramacronucleata</taxon>
        <taxon>Oligohymenophorea</taxon>
        <taxon>Peniculida</taxon>
        <taxon>Parameciidae</taxon>
        <taxon>Paramecium</taxon>
    </lineage>
</organism>
<reference evidence="1 2" key="1">
    <citation type="journal article" date="2006" name="Nature">
        <title>Global trends of whole-genome duplications revealed by the ciliate Paramecium tetraurelia.</title>
        <authorList>
            <consortium name="Genoscope"/>
            <person name="Aury J.-M."/>
            <person name="Jaillon O."/>
            <person name="Duret L."/>
            <person name="Noel B."/>
            <person name="Jubin C."/>
            <person name="Porcel B.M."/>
            <person name="Segurens B."/>
            <person name="Daubin V."/>
            <person name="Anthouard V."/>
            <person name="Aiach N."/>
            <person name="Arnaiz O."/>
            <person name="Billaut A."/>
            <person name="Beisson J."/>
            <person name="Blanc I."/>
            <person name="Bouhouche K."/>
            <person name="Camara F."/>
            <person name="Duharcourt S."/>
            <person name="Guigo R."/>
            <person name="Gogendeau D."/>
            <person name="Katinka M."/>
            <person name="Keller A.-M."/>
            <person name="Kissmehl R."/>
            <person name="Klotz C."/>
            <person name="Koll F."/>
            <person name="Le Moue A."/>
            <person name="Lepere C."/>
            <person name="Malinsky S."/>
            <person name="Nowacki M."/>
            <person name="Nowak J.K."/>
            <person name="Plattner H."/>
            <person name="Poulain J."/>
            <person name="Ruiz F."/>
            <person name="Serrano V."/>
            <person name="Zagulski M."/>
            <person name="Dessen P."/>
            <person name="Betermier M."/>
            <person name="Weissenbach J."/>
            <person name="Scarpelli C."/>
            <person name="Schachter V."/>
            <person name="Sperling L."/>
            <person name="Meyer E."/>
            <person name="Cohen J."/>
            <person name="Wincker P."/>
        </authorList>
    </citation>
    <scope>NUCLEOTIDE SEQUENCE [LARGE SCALE GENOMIC DNA]</scope>
    <source>
        <strain evidence="1 2">Stock d4-2</strain>
    </source>
</reference>